<keyword evidence="4" id="KW-1185">Reference proteome</keyword>
<comment type="caution">
    <text evidence="3">The sequence shown here is derived from an EMBL/GenBank/DDBJ whole genome shotgun (WGS) entry which is preliminary data.</text>
</comment>
<dbReference type="OrthoDB" id="226716at2"/>
<name>A0A5C5YDX6_9BACT</name>
<gene>
    <name evidence="3" type="ORF">CA85_14740</name>
</gene>
<keyword evidence="1" id="KW-0472">Membrane</keyword>
<evidence type="ECO:0000313" key="4">
    <source>
        <dbReference type="Proteomes" id="UP000318053"/>
    </source>
</evidence>
<dbReference type="InterPro" id="IPR012373">
    <property type="entry name" value="Ferrdict_sens_TM"/>
</dbReference>
<dbReference type="PANTHER" id="PTHR30273:SF2">
    <property type="entry name" value="PROTEIN FECR"/>
    <property type="match status" value="1"/>
</dbReference>
<protein>
    <submittedName>
        <fullName evidence="3">FecR protein</fullName>
    </submittedName>
</protein>
<organism evidence="3 4">
    <name type="scientific">Allorhodopirellula solitaria</name>
    <dbReference type="NCBI Taxonomy" id="2527987"/>
    <lineage>
        <taxon>Bacteria</taxon>
        <taxon>Pseudomonadati</taxon>
        <taxon>Planctomycetota</taxon>
        <taxon>Planctomycetia</taxon>
        <taxon>Pirellulales</taxon>
        <taxon>Pirellulaceae</taxon>
        <taxon>Allorhodopirellula</taxon>
    </lineage>
</organism>
<dbReference type="InterPro" id="IPR006860">
    <property type="entry name" value="FecR"/>
</dbReference>
<dbReference type="Pfam" id="PF04773">
    <property type="entry name" value="FecR"/>
    <property type="match status" value="1"/>
</dbReference>
<keyword evidence="1" id="KW-1133">Transmembrane helix</keyword>
<feature type="domain" description="FecR protein" evidence="2">
    <location>
        <begin position="230"/>
        <end position="285"/>
    </location>
</feature>
<dbReference type="EMBL" id="SJPK01000003">
    <property type="protein sequence ID" value="TWT73013.1"/>
    <property type="molecule type" value="Genomic_DNA"/>
</dbReference>
<dbReference type="AlphaFoldDB" id="A0A5C5YDX6"/>
<sequence length="580" mass="62491">MHGRETGKRRGVAVNDQDRFAELWTDYLEGELDDQGFVDLQELLAAEQSFVQRAADLLQTHRLLGLVVAESPPHQDAFVRQTLAQLPKSQDSFVTEVMSQVVTQDAARDGGLEPARRQARRDRSVLTRQVGMVSAVTVVACLLYAFGAREGDPDAAHVSSPHVRSVAERQVHMASSAHAKFFGELPPPVGAALLPQREYVLMSGLIEILFPAGATAILEGPAVFRIVSDERLALDVGRCSVHASEGAEGFCIETPVSRVVDRGTRFSIDVGETGETEVQVIEGAADVYDAQRFEGSLGAAERLVDGQAKRFVAADSFATETVPFEATSYRSRLPDRVISYQTAPGPDGDAENLTSVTVQRGGIVSRLPVDSLIPSRVSWFRSTTARPYLCGAVTISSPRLESLSDTSLVTGVINPDGSLEPLSTDPVLEGDAGTPGMAIRFDRPVLNGPGADVLFFDLQAFGNPPDGDAFHVSPLKFRDGLQSLTIEKYDLTMESPEAKVLSSFHVHFFADKATSLTELNTLATSARQQNNKFRGLAVGIDLSELGYASGESVDGLFIQDALGDSDFVDPVFIAGLPEQE</sequence>
<evidence type="ECO:0000259" key="2">
    <source>
        <dbReference type="Pfam" id="PF04773"/>
    </source>
</evidence>
<accession>A0A5C5YDX6</accession>
<evidence type="ECO:0000313" key="3">
    <source>
        <dbReference type="EMBL" id="TWT73013.1"/>
    </source>
</evidence>
<feature type="transmembrane region" description="Helical" evidence="1">
    <location>
        <begin position="125"/>
        <end position="146"/>
    </location>
</feature>
<keyword evidence="1" id="KW-0812">Transmembrane</keyword>
<reference evidence="3 4" key="1">
    <citation type="submission" date="2019-02" db="EMBL/GenBank/DDBJ databases">
        <title>Deep-cultivation of Planctomycetes and their phenomic and genomic characterization uncovers novel biology.</title>
        <authorList>
            <person name="Wiegand S."/>
            <person name="Jogler M."/>
            <person name="Boedeker C."/>
            <person name="Pinto D."/>
            <person name="Vollmers J."/>
            <person name="Rivas-Marin E."/>
            <person name="Kohn T."/>
            <person name="Peeters S.H."/>
            <person name="Heuer A."/>
            <person name="Rast P."/>
            <person name="Oberbeckmann S."/>
            <person name="Bunk B."/>
            <person name="Jeske O."/>
            <person name="Meyerdierks A."/>
            <person name="Storesund J.E."/>
            <person name="Kallscheuer N."/>
            <person name="Luecker S."/>
            <person name="Lage O.M."/>
            <person name="Pohl T."/>
            <person name="Merkel B.J."/>
            <person name="Hornburger P."/>
            <person name="Mueller R.-W."/>
            <person name="Bruemmer F."/>
            <person name="Labrenz M."/>
            <person name="Spormann A.M."/>
            <person name="Op Den Camp H."/>
            <person name="Overmann J."/>
            <person name="Amann R."/>
            <person name="Jetten M.S.M."/>
            <person name="Mascher T."/>
            <person name="Medema M.H."/>
            <person name="Devos D.P."/>
            <person name="Kaster A.-K."/>
            <person name="Ovreas L."/>
            <person name="Rohde M."/>
            <person name="Galperin M.Y."/>
            <person name="Jogler C."/>
        </authorList>
    </citation>
    <scope>NUCLEOTIDE SEQUENCE [LARGE SCALE GENOMIC DNA]</scope>
    <source>
        <strain evidence="3 4">CA85</strain>
    </source>
</reference>
<dbReference type="GO" id="GO:0016989">
    <property type="term" value="F:sigma factor antagonist activity"/>
    <property type="evidence" value="ECO:0007669"/>
    <property type="project" value="TreeGrafter"/>
</dbReference>
<dbReference type="PANTHER" id="PTHR30273">
    <property type="entry name" value="PERIPLASMIC SIGNAL SENSOR AND SIGMA FACTOR ACTIVATOR FECR-RELATED"/>
    <property type="match status" value="1"/>
</dbReference>
<proteinExistence type="predicted"/>
<dbReference type="Proteomes" id="UP000318053">
    <property type="component" value="Unassembled WGS sequence"/>
</dbReference>
<evidence type="ECO:0000256" key="1">
    <source>
        <dbReference type="SAM" id="Phobius"/>
    </source>
</evidence>